<keyword evidence="4" id="KW-0804">Transcription</keyword>
<accession>A0A3A4ARM6</accession>
<comment type="caution">
    <text evidence="7">The sequence shown here is derived from an EMBL/GenBank/DDBJ whole genome shotgun (WGS) entry which is preliminary data.</text>
</comment>
<dbReference type="EMBL" id="QZEY01000006">
    <property type="protein sequence ID" value="RJL31781.1"/>
    <property type="molecule type" value="Genomic_DNA"/>
</dbReference>
<evidence type="ECO:0000259" key="6">
    <source>
        <dbReference type="PROSITE" id="PS01124"/>
    </source>
</evidence>
<evidence type="ECO:0000313" key="8">
    <source>
        <dbReference type="Proteomes" id="UP000265768"/>
    </source>
</evidence>
<keyword evidence="3" id="KW-0010">Activator</keyword>
<dbReference type="InterPro" id="IPR050204">
    <property type="entry name" value="AraC_XylS_family_regulators"/>
</dbReference>
<name>A0A3A4ARM6_9ACTN</name>
<dbReference type="Gene3D" id="1.10.10.60">
    <property type="entry name" value="Homeodomain-like"/>
    <property type="match status" value="2"/>
</dbReference>
<keyword evidence="1" id="KW-0805">Transcription regulation</keyword>
<dbReference type="PROSITE" id="PS01124">
    <property type="entry name" value="HTH_ARAC_FAMILY_2"/>
    <property type="match status" value="1"/>
</dbReference>
<protein>
    <submittedName>
        <fullName evidence="7">AraC family transcriptional regulator</fullName>
    </submittedName>
</protein>
<dbReference type="PROSITE" id="PS00041">
    <property type="entry name" value="HTH_ARAC_FAMILY_1"/>
    <property type="match status" value="1"/>
</dbReference>
<keyword evidence="2" id="KW-0238">DNA-binding</keyword>
<keyword evidence="8" id="KW-1185">Reference proteome</keyword>
<feature type="region of interest" description="Disordered" evidence="5">
    <location>
        <begin position="1"/>
        <end position="30"/>
    </location>
</feature>
<dbReference type="InterPro" id="IPR009057">
    <property type="entry name" value="Homeodomain-like_sf"/>
</dbReference>
<dbReference type="PRINTS" id="PR00032">
    <property type="entry name" value="HTHARAC"/>
</dbReference>
<feature type="domain" description="HTH araC/xylS-type" evidence="6">
    <location>
        <begin position="207"/>
        <end position="305"/>
    </location>
</feature>
<dbReference type="SUPFAM" id="SSF46689">
    <property type="entry name" value="Homeodomain-like"/>
    <property type="match status" value="1"/>
</dbReference>
<organism evidence="7 8">
    <name type="scientific">Bailinhaonella thermotolerans</name>
    <dbReference type="NCBI Taxonomy" id="1070861"/>
    <lineage>
        <taxon>Bacteria</taxon>
        <taxon>Bacillati</taxon>
        <taxon>Actinomycetota</taxon>
        <taxon>Actinomycetes</taxon>
        <taxon>Streptosporangiales</taxon>
        <taxon>Streptosporangiaceae</taxon>
        <taxon>Bailinhaonella</taxon>
    </lineage>
</organism>
<dbReference type="GO" id="GO:0043565">
    <property type="term" value="F:sequence-specific DNA binding"/>
    <property type="evidence" value="ECO:0007669"/>
    <property type="project" value="InterPro"/>
</dbReference>
<dbReference type="Proteomes" id="UP000265768">
    <property type="component" value="Unassembled WGS sequence"/>
</dbReference>
<dbReference type="InterPro" id="IPR020449">
    <property type="entry name" value="Tscrpt_reg_AraC-type_HTH"/>
</dbReference>
<dbReference type="InterPro" id="IPR003313">
    <property type="entry name" value="AraC-bd"/>
</dbReference>
<dbReference type="OrthoDB" id="3186094at2"/>
<sequence>MDKRAGVLGRLETGVPDGGPVQGSRRPVGPVEWTEGREHWEHWWRYLTPSPAHRRLGLACLGVGTQRGRIPAVGPRVLANHVAVVVLSGEGWFSWGGRPPVDVRAPALLWLIPGVEHHYGPYEPGWSECFVDFTGPAAGAYEELGFIDRENPVVPLSSAEAAEHVVRKMAAICRRGGPHVEVETSAAVHELLVTLRHARADHDPEGHPVLANLARNAFLPLTVTEHARRLRMSVAELRESVRRNAGCSPKDYILSIRLTRAKELLTGTDLGVAAIARRVGYPDPAYFTRVFTRRVGISPTVFRERGLRGPEGL</sequence>
<evidence type="ECO:0000256" key="1">
    <source>
        <dbReference type="ARBA" id="ARBA00023015"/>
    </source>
</evidence>
<dbReference type="Pfam" id="PF12833">
    <property type="entry name" value="HTH_18"/>
    <property type="match status" value="1"/>
</dbReference>
<dbReference type="Pfam" id="PF02311">
    <property type="entry name" value="AraC_binding"/>
    <property type="match status" value="1"/>
</dbReference>
<evidence type="ECO:0000313" key="7">
    <source>
        <dbReference type="EMBL" id="RJL31781.1"/>
    </source>
</evidence>
<evidence type="ECO:0000256" key="2">
    <source>
        <dbReference type="ARBA" id="ARBA00023125"/>
    </source>
</evidence>
<evidence type="ECO:0000256" key="3">
    <source>
        <dbReference type="ARBA" id="ARBA00023159"/>
    </source>
</evidence>
<dbReference type="SMART" id="SM00342">
    <property type="entry name" value="HTH_ARAC"/>
    <property type="match status" value="1"/>
</dbReference>
<dbReference type="PANTHER" id="PTHR46796">
    <property type="entry name" value="HTH-TYPE TRANSCRIPTIONAL ACTIVATOR RHAS-RELATED"/>
    <property type="match status" value="1"/>
</dbReference>
<evidence type="ECO:0000256" key="5">
    <source>
        <dbReference type="SAM" id="MobiDB-lite"/>
    </source>
</evidence>
<reference evidence="7 8" key="1">
    <citation type="submission" date="2018-09" db="EMBL/GenBank/DDBJ databases">
        <title>YIM 75507 draft genome.</title>
        <authorList>
            <person name="Tang S."/>
            <person name="Feng Y."/>
        </authorList>
    </citation>
    <scope>NUCLEOTIDE SEQUENCE [LARGE SCALE GENOMIC DNA]</scope>
    <source>
        <strain evidence="7 8">YIM 75507</strain>
    </source>
</reference>
<dbReference type="SUPFAM" id="SSF51215">
    <property type="entry name" value="Regulatory protein AraC"/>
    <property type="match status" value="1"/>
</dbReference>
<dbReference type="InterPro" id="IPR018060">
    <property type="entry name" value="HTH_AraC"/>
</dbReference>
<gene>
    <name evidence="7" type="ORF">D5H75_19000</name>
</gene>
<dbReference type="InterPro" id="IPR018062">
    <property type="entry name" value="HTH_AraC-typ_CS"/>
</dbReference>
<evidence type="ECO:0000256" key="4">
    <source>
        <dbReference type="ARBA" id="ARBA00023163"/>
    </source>
</evidence>
<dbReference type="AlphaFoldDB" id="A0A3A4ARM6"/>
<proteinExistence type="predicted"/>
<dbReference type="InterPro" id="IPR037923">
    <property type="entry name" value="HTH-like"/>
</dbReference>
<dbReference type="GO" id="GO:0003700">
    <property type="term" value="F:DNA-binding transcription factor activity"/>
    <property type="evidence" value="ECO:0007669"/>
    <property type="project" value="InterPro"/>
</dbReference>